<sequence>MDAFRKASQDPSRFGFGRNLDEIQEHLTKYVKSIPGHLLEQYELWLKSSQFKSWTSERETFGLPYRLRTEEDVRQVYWNQAKAWDDWFRRPPQLRNLGSLSWRYKNCEPSS</sequence>
<keyword evidence="2" id="KW-1185">Reference proteome</keyword>
<comment type="caution">
    <text evidence="1">The sequence shown here is derived from an EMBL/GenBank/DDBJ whole genome shotgun (WGS) entry which is preliminary data.</text>
</comment>
<dbReference type="EMBL" id="JBHFFA010000007">
    <property type="protein sequence ID" value="KAL2613726.1"/>
    <property type="molecule type" value="Genomic_DNA"/>
</dbReference>
<evidence type="ECO:0000313" key="2">
    <source>
        <dbReference type="Proteomes" id="UP001605036"/>
    </source>
</evidence>
<accession>A0ABD1Y0N1</accession>
<reference evidence="1 2" key="1">
    <citation type="submission" date="2024-09" db="EMBL/GenBank/DDBJ databases">
        <title>Chromosome-scale assembly of Riccia fluitans.</title>
        <authorList>
            <person name="Paukszto L."/>
            <person name="Sawicki J."/>
            <person name="Karawczyk K."/>
            <person name="Piernik-Szablinska J."/>
            <person name="Szczecinska M."/>
            <person name="Mazdziarz M."/>
        </authorList>
    </citation>
    <scope>NUCLEOTIDE SEQUENCE [LARGE SCALE GENOMIC DNA]</scope>
    <source>
        <strain evidence="1">Rf_01</strain>
        <tissue evidence="1">Aerial parts of the thallus</tissue>
    </source>
</reference>
<dbReference type="Proteomes" id="UP001605036">
    <property type="component" value="Unassembled WGS sequence"/>
</dbReference>
<organism evidence="1 2">
    <name type="scientific">Riccia fluitans</name>
    <dbReference type="NCBI Taxonomy" id="41844"/>
    <lineage>
        <taxon>Eukaryota</taxon>
        <taxon>Viridiplantae</taxon>
        <taxon>Streptophyta</taxon>
        <taxon>Embryophyta</taxon>
        <taxon>Marchantiophyta</taxon>
        <taxon>Marchantiopsida</taxon>
        <taxon>Marchantiidae</taxon>
        <taxon>Marchantiales</taxon>
        <taxon>Ricciaceae</taxon>
        <taxon>Riccia</taxon>
    </lineage>
</organism>
<proteinExistence type="predicted"/>
<dbReference type="AlphaFoldDB" id="A0ABD1Y0N1"/>
<protein>
    <submittedName>
        <fullName evidence="1">Uncharacterized protein</fullName>
    </submittedName>
</protein>
<gene>
    <name evidence="1" type="ORF">R1flu_025418</name>
</gene>
<name>A0ABD1Y0N1_9MARC</name>
<evidence type="ECO:0000313" key="1">
    <source>
        <dbReference type="EMBL" id="KAL2613726.1"/>
    </source>
</evidence>